<comment type="caution">
    <text evidence="1">The sequence shown here is derived from an EMBL/GenBank/DDBJ whole genome shotgun (WGS) entry which is preliminary data.</text>
</comment>
<evidence type="ECO:0000313" key="2">
    <source>
        <dbReference type="Proteomes" id="UP000253314"/>
    </source>
</evidence>
<dbReference type="InterPro" id="IPR021321">
    <property type="entry name" value="DUF2922"/>
</dbReference>
<evidence type="ECO:0000313" key="1">
    <source>
        <dbReference type="EMBL" id="RBW67309.1"/>
    </source>
</evidence>
<dbReference type="OrthoDB" id="2454247at2"/>
<accession>A0A366XRB0</accession>
<organism evidence="1 2">
    <name type="scientific">Bacillus taeanensis</name>
    <dbReference type="NCBI Taxonomy" id="273032"/>
    <lineage>
        <taxon>Bacteria</taxon>
        <taxon>Bacillati</taxon>
        <taxon>Bacillota</taxon>
        <taxon>Bacilli</taxon>
        <taxon>Bacillales</taxon>
        <taxon>Bacillaceae</taxon>
        <taxon>Bacillus</taxon>
    </lineage>
</organism>
<dbReference type="Proteomes" id="UP000253314">
    <property type="component" value="Unassembled WGS sequence"/>
</dbReference>
<dbReference type="Pfam" id="PF11148">
    <property type="entry name" value="DUF2922"/>
    <property type="match status" value="1"/>
</dbReference>
<name>A0A366XRB0_9BACI</name>
<dbReference type="EMBL" id="QOCW01000042">
    <property type="protein sequence ID" value="RBW67309.1"/>
    <property type="molecule type" value="Genomic_DNA"/>
</dbReference>
<dbReference type="RefSeq" id="WP_113808476.1">
    <property type="nucleotide sequence ID" value="NZ_QOCW01000042.1"/>
</dbReference>
<dbReference type="AlphaFoldDB" id="A0A366XRB0"/>
<gene>
    <name evidence="1" type="ORF">DS031_22860</name>
</gene>
<keyword evidence="2" id="KW-1185">Reference proteome</keyword>
<sequence>MAKKLELQFVNSENKTVTISLDDPIEPVDAAAVSAAMDTVITQNAFTSSGGDFIAKKGARVVERNVADVTLP</sequence>
<reference evidence="1 2" key="1">
    <citation type="submission" date="2018-07" db="EMBL/GenBank/DDBJ databases">
        <title>Lottiidibacillus patelloidae gen. nov., sp. nov., isolated from the intestinal tract of a marine limpet and the reclassification of B. taeanensis BH030017T, B. algicola KMM 3737T and B. hwajinpoensis SW-72T as genus Lottiidibacillus.</title>
        <authorList>
            <person name="Liu R."/>
            <person name="Huang Z."/>
        </authorList>
    </citation>
    <scope>NUCLEOTIDE SEQUENCE [LARGE SCALE GENOMIC DNA]</scope>
    <source>
        <strain evidence="1 2">BH030017</strain>
    </source>
</reference>
<proteinExistence type="predicted"/>
<protein>
    <submittedName>
        <fullName evidence="1">DUF2922 domain-containing protein</fullName>
    </submittedName>
</protein>